<proteinExistence type="predicted"/>
<evidence type="ECO:0000313" key="2">
    <source>
        <dbReference type="Proteomes" id="UP000828048"/>
    </source>
</evidence>
<keyword evidence="2" id="KW-1185">Reference proteome</keyword>
<organism evidence="1 2">
    <name type="scientific">Vaccinium darrowii</name>
    <dbReference type="NCBI Taxonomy" id="229202"/>
    <lineage>
        <taxon>Eukaryota</taxon>
        <taxon>Viridiplantae</taxon>
        <taxon>Streptophyta</taxon>
        <taxon>Embryophyta</taxon>
        <taxon>Tracheophyta</taxon>
        <taxon>Spermatophyta</taxon>
        <taxon>Magnoliopsida</taxon>
        <taxon>eudicotyledons</taxon>
        <taxon>Gunneridae</taxon>
        <taxon>Pentapetalae</taxon>
        <taxon>asterids</taxon>
        <taxon>Ericales</taxon>
        <taxon>Ericaceae</taxon>
        <taxon>Vaccinioideae</taxon>
        <taxon>Vaccinieae</taxon>
        <taxon>Vaccinium</taxon>
    </lineage>
</organism>
<reference evidence="1 2" key="1">
    <citation type="journal article" date="2021" name="Hortic Res">
        <title>High-quality reference genome and annotation aids understanding of berry development for evergreen blueberry (Vaccinium darrowii).</title>
        <authorList>
            <person name="Yu J."/>
            <person name="Hulse-Kemp A.M."/>
            <person name="Babiker E."/>
            <person name="Staton M."/>
        </authorList>
    </citation>
    <scope>NUCLEOTIDE SEQUENCE [LARGE SCALE GENOMIC DNA]</scope>
    <source>
        <strain evidence="2">cv. NJ 8807/NJ 8810</strain>
        <tissue evidence="1">Young leaf</tissue>
    </source>
</reference>
<dbReference type="Proteomes" id="UP000828048">
    <property type="component" value="Chromosome 7"/>
</dbReference>
<dbReference type="EMBL" id="CM037157">
    <property type="protein sequence ID" value="KAH7848781.1"/>
    <property type="molecule type" value="Genomic_DNA"/>
</dbReference>
<name>A0ACB7Y5G9_9ERIC</name>
<sequence>MEEVKPSPAADSTPLTPLGFLERSATVYGNCPSVVYNDKTYTWSETHRRCLRVASMIASMGIERGHVVSVVAPNVPAMYELHFTVPMAGMIFNTINTRLDARTISVLLQHGESKLVFVDHEYSSLTLQSLSLFPSNTPRPKLILITDDEPSSESTVDFPINYETLVKNGDPEYKWVQPKTERDPIVLNYTSGTTSAPKGVVHYHRGIFLVVLDSLIDWSVPKQAVYLWTLPMFHVNGWSFTWGMAAVGGTNICIRKFELESSTLPYTNTA</sequence>
<gene>
    <name evidence="1" type="ORF">Vadar_007737</name>
</gene>
<comment type="caution">
    <text evidence="1">The sequence shown here is derived from an EMBL/GenBank/DDBJ whole genome shotgun (WGS) entry which is preliminary data.</text>
</comment>
<evidence type="ECO:0000313" key="1">
    <source>
        <dbReference type="EMBL" id="KAH7848781.1"/>
    </source>
</evidence>
<accession>A0ACB7Y5G9</accession>
<protein>
    <submittedName>
        <fullName evidence="1">Uncharacterized protein</fullName>
    </submittedName>
</protein>